<keyword evidence="1" id="KW-0472">Membrane</keyword>
<feature type="transmembrane region" description="Helical" evidence="1">
    <location>
        <begin position="63"/>
        <end position="84"/>
    </location>
</feature>
<dbReference type="EMBL" id="CADCTR010001652">
    <property type="protein sequence ID" value="CAA9305702.1"/>
    <property type="molecule type" value="Genomic_DNA"/>
</dbReference>
<gene>
    <name evidence="2" type="ORF">AVDCRST_MAG93-4902</name>
</gene>
<keyword evidence="1" id="KW-0812">Transmembrane</keyword>
<feature type="transmembrane region" description="Helical" evidence="1">
    <location>
        <begin position="20"/>
        <end position="43"/>
    </location>
</feature>
<feature type="transmembrane region" description="Helical" evidence="1">
    <location>
        <begin position="96"/>
        <end position="118"/>
    </location>
</feature>
<sequence length="249" mass="25986">MMNELQHTAQEKSVLRWGGLAGIVGGILLVVVFAIVGFGPVGMEPVEPAGEVMRFPEIRTARIVENGLYLAVLVLWVIHFLALYRALRGTSLAPALFGSALGILGLVMLVAGALPHVATDPISDLYHAPGATPEDQATLDFLWQATMGILEMLLVTGLVILPTGLIALGIAMLGAPAFGKGYGGASAALGLVGGVAACVVLVDPASPIFPVGVFALIVFHLVLGWKVYSLSRSPVRNLNGRDKMSLSKA</sequence>
<evidence type="ECO:0008006" key="3">
    <source>
        <dbReference type="Google" id="ProtNLM"/>
    </source>
</evidence>
<name>A0A6J4KH28_9CHLR</name>
<reference evidence="2" key="1">
    <citation type="submission" date="2020-02" db="EMBL/GenBank/DDBJ databases">
        <authorList>
            <person name="Meier V. D."/>
        </authorList>
    </citation>
    <scope>NUCLEOTIDE SEQUENCE</scope>
    <source>
        <strain evidence="2">AVDCRST_MAG93</strain>
    </source>
</reference>
<accession>A0A6J4KH28</accession>
<proteinExistence type="predicted"/>
<feature type="transmembrane region" description="Helical" evidence="1">
    <location>
        <begin position="182"/>
        <end position="202"/>
    </location>
</feature>
<evidence type="ECO:0000256" key="1">
    <source>
        <dbReference type="SAM" id="Phobius"/>
    </source>
</evidence>
<evidence type="ECO:0000313" key="2">
    <source>
        <dbReference type="EMBL" id="CAA9305702.1"/>
    </source>
</evidence>
<organism evidence="2">
    <name type="scientific">uncultured Chloroflexia bacterium</name>
    <dbReference type="NCBI Taxonomy" id="1672391"/>
    <lineage>
        <taxon>Bacteria</taxon>
        <taxon>Bacillati</taxon>
        <taxon>Chloroflexota</taxon>
        <taxon>Chloroflexia</taxon>
        <taxon>environmental samples</taxon>
    </lineage>
</organism>
<dbReference type="AlphaFoldDB" id="A0A6J4KH28"/>
<feature type="transmembrane region" description="Helical" evidence="1">
    <location>
        <begin position="208"/>
        <end position="228"/>
    </location>
</feature>
<keyword evidence="1" id="KW-1133">Transmembrane helix</keyword>
<protein>
    <recommendedName>
        <fullName evidence="3">DUF4386 family protein</fullName>
    </recommendedName>
</protein>
<feature type="transmembrane region" description="Helical" evidence="1">
    <location>
        <begin position="152"/>
        <end position="175"/>
    </location>
</feature>